<name>A0A3B3RHT2_9TELE</name>
<dbReference type="KEGG" id="pki:111859436"/>
<feature type="compositionally biased region" description="Low complexity" evidence="1">
    <location>
        <begin position="230"/>
        <end position="240"/>
    </location>
</feature>
<keyword evidence="2" id="KW-1133">Transmembrane helix</keyword>
<evidence type="ECO:0000256" key="2">
    <source>
        <dbReference type="SAM" id="Phobius"/>
    </source>
</evidence>
<dbReference type="STRING" id="1676925.ENSPKIP00000017928"/>
<feature type="compositionally biased region" description="Low complexity" evidence="1">
    <location>
        <begin position="176"/>
        <end position="192"/>
    </location>
</feature>
<feature type="compositionally biased region" description="Polar residues" evidence="1">
    <location>
        <begin position="100"/>
        <end position="110"/>
    </location>
</feature>
<evidence type="ECO:0000313" key="5">
    <source>
        <dbReference type="Proteomes" id="UP000261540"/>
    </source>
</evidence>
<dbReference type="Proteomes" id="UP000261540">
    <property type="component" value="Unplaced"/>
</dbReference>
<keyword evidence="3" id="KW-0732">Signal</keyword>
<dbReference type="Ensembl" id="ENSPKIT00000042451.1">
    <property type="protein sequence ID" value="ENSPKIP00000017928.1"/>
    <property type="gene ID" value="ENSPKIG00000003662.1"/>
</dbReference>
<feature type="transmembrane region" description="Helical" evidence="2">
    <location>
        <begin position="288"/>
        <end position="307"/>
    </location>
</feature>
<evidence type="ECO:0000256" key="3">
    <source>
        <dbReference type="SAM" id="SignalP"/>
    </source>
</evidence>
<keyword evidence="2" id="KW-0812">Transmembrane</keyword>
<dbReference type="Pfam" id="PF17823">
    <property type="entry name" value="DUF5585"/>
    <property type="match status" value="1"/>
</dbReference>
<dbReference type="CTD" id="132662111"/>
<proteinExistence type="predicted"/>
<feature type="chain" id="PRO_5017319619" evidence="3">
    <location>
        <begin position="23"/>
        <end position="335"/>
    </location>
</feature>
<organism evidence="4 5">
    <name type="scientific">Paramormyrops kingsleyae</name>
    <dbReference type="NCBI Taxonomy" id="1676925"/>
    <lineage>
        <taxon>Eukaryota</taxon>
        <taxon>Metazoa</taxon>
        <taxon>Chordata</taxon>
        <taxon>Craniata</taxon>
        <taxon>Vertebrata</taxon>
        <taxon>Euteleostomi</taxon>
        <taxon>Actinopterygii</taxon>
        <taxon>Neopterygii</taxon>
        <taxon>Teleostei</taxon>
        <taxon>Osteoglossocephala</taxon>
        <taxon>Osteoglossomorpha</taxon>
        <taxon>Osteoglossiformes</taxon>
        <taxon>Mormyridae</taxon>
        <taxon>Paramormyrops</taxon>
    </lineage>
</organism>
<keyword evidence="2" id="KW-0472">Membrane</keyword>
<feature type="region of interest" description="Disordered" evidence="1">
    <location>
        <begin position="100"/>
        <end position="124"/>
    </location>
</feature>
<feature type="signal peptide" evidence="3">
    <location>
        <begin position="1"/>
        <end position="22"/>
    </location>
</feature>
<dbReference type="InterPro" id="IPR041056">
    <property type="entry name" value="DUF5585"/>
</dbReference>
<protein>
    <submittedName>
        <fullName evidence="4">Uncharacterized protein</fullName>
    </submittedName>
</protein>
<dbReference type="OrthoDB" id="10071013at2759"/>
<evidence type="ECO:0000313" key="4">
    <source>
        <dbReference type="Ensembl" id="ENSPKIP00000017928.1"/>
    </source>
</evidence>
<sequence length="335" mass="34984">MALGPFLAFWPIIGLLVAQSSSETPSTILPQPTAMNVTQCEQICSSTSGCINILFNSTTNECQLSCAGGSCQRKAEEELLSTGTPVNISTVAVNESVSKSGGAAFSSTAAPKSEPPPEKGVPVNTSHVTVPLLSTEKKPGATGTVTTELLRTGTTKPPLITTVTMNSSMTTAANITTKPPTVTSTTVTAKPSDTTSLTTTPIPAKSLKTPTTTIKEPTKRLGATTVNKVPSPSSPTTPSTQATSRVPAHPATSPPKSSPGKDVREPNKAILDITASSLTRQVVDTSTLLAILIFGLLFFVVSVILFLTQAYESYKKKDYTQVDYLINGMYSDSGV</sequence>
<keyword evidence="5" id="KW-1185">Reference proteome</keyword>
<feature type="region of interest" description="Disordered" evidence="1">
    <location>
        <begin position="175"/>
        <end position="266"/>
    </location>
</feature>
<accession>A0A3B3RHT2</accession>
<reference evidence="4" key="1">
    <citation type="submission" date="2025-08" db="UniProtKB">
        <authorList>
            <consortium name="Ensembl"/>
        </authorList>
    </citation>
    <scope>IDENTIFICATION</scope>
</reference>
<dbReference type="GeneTree" id="ENSGT00940000153377"/>
<reference evidence="4" key="2">
    <citation type="submission" date="2025-09" db="UniProtKB">
        <authorList>
            <consortium name="Ensembl"/>
        </authorList>
    </citation>
    <scope>IDENTIFICATION</scope>
</reference>
<dbReference type="AlphaFoldDB" id="A0A3B3RHT2"/>
<evidence type="ECO:0000256" key="1">
    <source>
        <dbReference type="SAM" id="MobiDB-lite"/>
    </source>
</evidence>